<feature type="active site" description="Proton donor/acceptor" evidence="3">
    <location>
        <position position="237"/>
    </location>
</feature>
<dbReference type="PIRSF" id="PIRSF006241">
    <property type="entry name" value="HyI"/>
    <property type="match status" value="1"/>
</dbReference>
<sequence>MTRFARSACIEWLFAEDGAPVPERVRRAADAGLDGVEFWHWRDKDLEAVGEAAHAGGVAIVMMLVEPQVPIVDARRLAEFAEAAEDSARAAATLGCATLVVASGERLPDVPAAEQEAAIVAALRTGGEIAGRHGLTLLFEPLNDTDHPRFFVTGTGHGLRLVEEACSPHVKLLYDVYHSAVMGEDPGIPIAGKGDLIGHVHVADHAGRHEPGTGVIDWPTVLRRLDEAGYSGHIGLEYRPTADTLASLAYLERAMA</sequence>
<organism evidence="5 6">
    <name type="scientific">Solirubrobacter ginsenosidimutans</name>
    <dbReference type="NCBI Taxonomy" id="490573"/>
    <lineage>
        <taxon>Bacteria</taxon>
        <taxon>Bacillati</taxon>
        <taxon>Actinomycetota</taxon>
        <taxon>Thermoleophilia</taxon>
        <taxon>Solirubrobacterales</taxon>
        <taxon>Solirubrobacteraceae</taxon>
        <taxon>Solirubrobacter</taxon>
    </lineage>
</organism>
<protein>
    <submittedName>
        <fullName evidence="5">TIM barrel protein</fullName>
    </submittedName>
</protein>
<gene>
    <name evidence="5" type="ORF">OM076_00625</name>
</gene>
<comment type="similarity">
    <text evidence="2">Belongs to the hyi family.</text>
</comment>
<dbReference type="InterPro" id="IPR026040">
    <property type="entry name" value="HyI-like"/>
</dbReference>
<name>A0A9X3MLG8_9ACTN</name>
<accession>A0A9X3MLG8</accession>
<evidence type="ECO:0000313" key="5">
    <source>
        <dbReference type="EMBL" id="MDA0158751.1"/>
    </source>
</evidence>
<dbReference type="InterPro" id="IPR013022">
    <property type="entry name" value="Xyl_isomerase-like_TIM-brl"/>
</dbReference>
<dbReference type="EMBL" id="JAPDOD010000001">
    <property type="protein sequence ID" value="MDA0158751.1"/>
    <property type="molecule type" value="Genomic_DNA"/>
</dbReference>
<evidence type="ECO:0000259" key="4">
    <source>
        <dbReference type="Pfam" id="PF01261"/>
    </source>
</evidence>
<evidence type="ECO:0000256" key="2">
    <source>
        <dbReference type="PIRNR" id="PIRNR006241"/>
    </source>
</evidence>
<keyword evidence="1 2" id="KW-0413">Isomerase</keyword>
<evidence type="ECO:0000256" key="1">
    <source>
        <dbReference type="ARBA" id="ARBA00023235"/>
    </source>
</evidence>
<dbReference type="InterPro" id="IPR036237">
    <property type="entry name" value="Xyl_isomerase-like_sf"/>
</dbReference>
<dbReference type="AlphaFoldDB" id="A0A9X3MLG8"/>
<dbReference type="SUPFAM" id="SSF51658">
    <property type="entry name" value="Xylose isomerase-like"/>
    <property type="match status" value="1"/>
</dbReference>
<feature type="domain" description="Xylose isomerase-like TIM barrel" evidence="4">
    <location>
        <begin position="25"/>
        <end position="252"/>
    </location>
</feature>
<dbReference type="PANTHER" id="PTHR43489:SF3">
    <property type="entry name" value="XYLOSE ISOMERASE DOMAIN PROTEIN TIM BARREL"/>
    <property type="match status" value="1"/>
</dbReference>
<dbReference type="Pfam" id="PF01261">
    <property type="entry name" value="AP_endonuc_2"/>
    <property type="match status" value="1"/>
</dbReference>
<dbReference type="GO" id="GO:0016853">
    <property type="term" value="F:isomerase activity"/>
    <property type="evidence" value="ECO:0007669"/>
    <property type="project" value="UniProtKB-KW"/>
</dbReference>
<reference evidence="5" key="1">
    <citation type="submission" date="2022-10" db="EMBL/GenBank/DDBJ databases">
        <title>The WGS of Solirubrobacter ginsenosidimutans DSM 21036.</title>
        <authorList>
            <person name="Jiang Z."/>
        </authorList>
    </citation>
    <scope>NUCLEOTIDE SEQUENCE</scope>
    <source>
        <strain evidence="5">DSM 21036</strain>
    </source>
</reference>
<evidence type="ECO:0000256" key="3">
    <source>
        <dbReference type="PIRSR" id="PIRSR006241-50"/>
    </source>
</evidence>
<dbReference type="PANTHER" id="PTHR43489">
    <property type="entry name" value="ISOMERASE"/>
    <property type="match status" value="1"/>
</dbReference>
<dbReference type="Proteomes" id="UP001149140">
    <property type="component" value="Unassembled WGS sequence"/>
</dbReference>
<dbReference type="Gene3D" id="3.20.20.150">
    <property type="entry name" value="Divalent-metal-dependent TIM barrel enzymes"/>
    <property type="match status" value="1"/>
</dbReference>
<comment type="caution">
    <text evidence="5">The sequence shown here is derived from an EMBL/GenBank/DDBJ whole genome shotgun (WGS) entry which is preliminary data.</text>
</comment>
<dbReference type="RefSeq" id="WP_270037346.1">
    <property type="nucleotide sequence ID" value="NZ_JAPDOD010000001.1"/>
</dbReference>
<keyword evidence="6" id="KW-1185">Reference proteome</keyword>
<feature type="active site" description="Proton donor/acceptor" evidence="3">
    <location>
        <position position="140"/>
    </location>
</feature>
<evidence type="ECO:0000313" key="6">
    <source>
        <dbReference type="Proteomes" id="UP001149140"/>
    </source>
</evidence>
<dbReference type="InterPro" id="IPR050417">
    <property type="entry name" value="Sugar_Epim/Isomerase"/>
</dbReference>
<proteinExistence type="inferred from homology"/>